<dbReference type="EMBL" id="UGGO01000001">
    <property type="protein sequence ID" value="STQ43072.1"/>
    <property type="molecule type" value="Genomic_DNA"/>
</dbReference>
<dbReference type="SUPFAM" id="SSF51905">
    <property type="entry name" value="FAD/NAD(P)-binding domain"/>
    <property type="match status" value="1"/>
</dbReference>
<protein>
    <submittedName>
        <fullName evidence="1">Oxidoreductase</fullName>
    </submittedName>
</protein>
<dbReference type="GO" id="GO:0019168">
    <property type="term" value="F:2-polyprenylphenol 6-hydroxylase activity"/>
    <property type="evidence" value="ECO:0007669"/>
    <property type="project" value="TreeGrafter"/>
</dbReference>
<sequence>MDAAELASEIRRLQRAGKDFGQHMYLRRYERRRKHSAALMLAGMQGFRELFNGDNPAKKLLRDIGLTLADSLPGVKPKLVRQAMGLNDLPEWLEQDPVRLK</sequence>
<dbReference type="InterPro" id="IPR051205">
    <property type="entry name" value="UbiH/COQ6_monooxygenase"/>
</dbReference>
<reference evidence="1 2" key="1">
    <citation type="submission" date="2018-06" db="EMBL/GenBank/DDBJ databases">
        <authorList>
            <consortium name="Pathogen Informatics"/>
            <person name="Doyle S."/>
        </authorList>
    </citation>
    <scope>NUCLEOTIDE SEQUENCE [LARGE SCALE GENOMIC DNA]</scope>
    <source>
        <strain evidence="1 2">NCTC12157</strain>
    </source>
</reference>
<name>A0A377N8U4_9GAMM</name>
<proteinExistence type="predicted"/>
<dbReference type="InterPro" id="IPR036188">
    <property type="entry name" value="FAD/NAD-bd_sf"/>
</dbReference>
<dbReference type="AlphaFoldDB" id="A0A377N8U4"/>
<dbReference type="PANTHER" id="PTHR43876">
    <property type="entry name" value="UBIQUINONE BIOSYNTHESIS MONOOXYGENASE COQ6, MITOCHONDRIAL"/>
    <property type="match status" value="1"/>
</dbReference>
<gene>
    <name evidence="1" type="ORF">NCTC12157_00743</name>
</gene>
<organism evidence="1 2">
    <name type="scientific">Ewingella americana</name>
    <dbReference type="NCBI Taxonomy" id="41202"/>
    <lineage>
        <taxon>Bacteria</taxon>
        <taxon>Pseudomonadati</taxon>
        <taxon>Pseudomonadota</taxon>
        <taxon>Gammaproteobacteria</taxon>
        <taxon>Enterobacterales</taxon>
        <taxon>Yersiniaceae</taxon>
        <taxon>Ewingella</taxon>
    </lineage>
</organism>
<evidence type="ECO:0000313" key="2">
    <source>
        <dbReference type="Proteomes" id="UP000254304"/>
    </source>
</evidence>
<accession>A0A377N8U4</accession>
<dbReference type="PANTHER" id="PTHR43876:SF7">
    <property type="entry name" value="UBIQUINONE BIOSYNTHESIS MONOOXYGENASE COQ6, MITOCHONDRIAL"/>
    <property type="match status" value="1"/>
</dbReference>
<dbReference type="Gene3D" id="3.50.50.60">
    <property type="entry name" value="FAD/NAD(P)-binding domain"/>
    <property type="match status" value="1"/>
</dbReference>
<evidence type="ECO:0000313" key="1">
    <source>
        <dbReference type="EMBL" id="STQ43072.1"/>
    </source>
</evidence>
<dbReference type="Proteomes" id="UP000254304">
    <property type="component" value="Unassembled WGS sequence"/>
</dbReference>